<dbReference type="RefSeq" id="WP_207329106.1">
    <property type="nucleotide sequence ID" value="NZ_JAFMYW010000002.1"/>
</dbReference>
<evidence type="ECO:0000259" key="1">
    <source>
        <dbReference type="PROSITE" id="PS50943"/>
    </source>
</evidence>
<reference evidence="2 3" key="1">
    <citation type="submission" date="2021-03" db="EMBL/GenBank/DDBJ databases">
        <title>Fibrella sp. HMF5405 genome sequencing and assembly.</title>
        <authorList>
            <person name="Kang H."/>
            <person name="Kim H."/>
            <person name="Bae S."/>
            <person name="Joh K."/>
        </authorList>
    </citation>
    <scope>NUCLEOTIDE SEQUENCE [LARGE SCALE GENOMIC DNA]</scope>
    <source>
        <strain evidence="2 3">HMF5405</strain>
    </source>
</reference>
<dbReference type="PROSITE" id="PS50943">
    <property type="entry name" value="HTH_CROC1"/>
    <property type="match status" value="1"/>
</dbReference>
<accession>A0ABS3JGP7</accession>
<dbReference type="InterPro" id="IPR001387">
    <property type="entry name" value="Cro/C1-type_HTH"/>
</dbReference>
<feature type="domain" description="HTH cro/C1-type" evidence="1">
    <location>
        <begin position="29"/>
        <end position="57"/>
    </location>
</feature>
<keyword evidence="3" id="KW-1185">Reference proteome</keyword>
<gene>
    <name evidence="2" type="ORF">J2I46_11345</name>
</gene>
<dbReference type="InterPro" id="IPR010982">
    <property type="entry name" value="Lambda_DNA-bd_dom_sf"/>
</dbReference>
<proteinExistence type="predicted"/>
<dbReference type="SUPFAM" id="SSF47413">
    <property type="entry name" value="lambda repressor-like DNA-binding domains"/>
    <property type="match status" value="1"/>
</dbReference>
<protein>
    <recommendedName>
        <fullName evidence="1">HTH cro/C1-type domain-containing protein</fullName>
    </recommendedName>
</protein>
<organism evidence="2 3">
    <name type="scientific">Fibrella forsythiae</name>
    <dbReference type="NCBI Taxonomy" id="2817061"/>
    <lineage>
        <taxon>Bacteria</taxon>
        <taxon>Pseudomonadati</taxon>
        <taxon>Bacteroidota</taxon>
        <taxon>Cytophagia</taxon>
        <taxon>Cytophagales</taxon>
        <taxon>Spirosomataceae</taxon>
        <taxon>Fibrella</taxon>
    </lineage>
</organism>
<name>A0ABS3JGP7_9BACT</name>
<sequence>MRPLPFGPQQPGKEKSELARILGTLALQSEILSGKRKLSLEMIRKLHAVLGIPAQSLITAY</sequence>
<dbReference type="Proteomes" id="UP000664628">
    <property type="component" value="Unassembled WGS sequence"/>
</dbReference>
<evidence type="ECO:0000313" key="3">
    <source>
        <dbReference type="Proteomes" id="UP000664628"/>
    </source>
</evidence>
<evidence type="ECO:0000313" key="2">
    <source>
        <dbReference type="EMBL" id="MBO0949180.1"/>
    </source>
</evidence>
<dbReference type="Gene3D" id="1.10.260.40">
    <property type="entry name" value="lambda repressor-like DNA-binding domains"/>
    <property type="match status" value="1"/>
</dbReference>
<dbReference type="EMBL" id="JAFMYW010000002">
    <property type="protein sequence ID" value="MBO0949180.1"/>
    <property type="molecule type" value="Genomic_DNA"/>
</dbReference>
<comment type="caution">
    <text evidence="2">The sequence shown here is derived from an EMBL/GenBank/DDBJ whole genome shotgun (WGS) entry which is preliminary data.</text>
</comment>